<evidence type="ECO:0000313" key="2">
    <source>
        <dbReference type="Proteomes" id="UP000078541"/>
    </source>
</evidence>
<keyword evidence="2" id="KW-1185">Reference proteome</keyword>
<dbReference type="EMBL" id="KQ981178">
    <property type="protein sequence ID" value="KYN45270.1"/>
    <property type="molecule type" value="Genomic_DNA"/>
</dbReference>
<evidence type="ECO:0000313" key="1">
    <source>
        <dbReference type="EMBL" id="KYN45270.1"/>
    </source>
</evidence>
<gene>
    <name evidence="1" type="ORF">ALC56_00276</name>
</gene>
<dbReference type="AlphaFoldDB" id="A0A151K137"/>
<dbReference type="Proteomes" id="UP000078541">
    <property type="component" value="Unassembled WGS sequence"/>
</dbReference>
<sequence>MERRKEGERETPCFWPSRLKSHWPLEPFGDPRDVRYCKSKTKTTRRNNGEEKQVRDRVRKAKMVMGWVWSLGERRFSGDIKWRMKLFDSLVKSVVMYGVEIWGYREWEEIEGLQERYIRWVLGLDRWTPGYICREELKRGKMRIEASIRAGKFEEKLGEGVMSEVGRECWRERKERENEESE</sequence>
<proteinExistence type="predicted"/>
<accession>A0A151K137</accession>
<protein>
    <submittedName>
        <fullName evidence="1">Uncharacterized protein</fullName>
    </submittedName>
</protein>
<reference evidence="1 2" key="1">
    <citation type="submission" date="2016-03" db="EMBL/GenBank/DDBJ databases">
        <title>Trachymyrmex septentrionalis WGS genome.</title>
        <authorList>
            <person name="Nygaard S."/>
            <person name="Hu H."/>
            <person name="Boomsma J."/>
            <person name="Zhang G."/>
        </authorList>
    </citation>
    <scope>NUCLEOTIDE SEQUENCE [LARGE SCALE GENOMIC DNA]</scope>
    <source>
        <strain evidence="1">Tsep2-gDNA-1</strain>
        <tissue evidence="1">Whole body</tissue>
    </source>
</reference>
<name>A0A151K137_9HYME</name>
<organism evidence="1 2">
    <name type="scientific">Trachymyrmex septentrionalis</name>
    <dbReference type="NCBI Taxonomy" id="34720"/>
    <lineage>
        <taxon>Eukaryota</taxon>
        <taxon>Metazoa</taxon>
        <taxon>Ecdysozoa</taxon>
        <taxon>Arthropoda</taxon>
        <taxon>Hexapoda</taxon>
        <taxon>Insecta</taxon>
        <taxon>Pterygota</taxon>
        <taxon>Neoptera</taxon>
        <taxon>Endopterygota</taxon>
        <taxon>Hymenoptera</taxon>
        <taxon>Apocrita</taxon>
        <taxon>Aculeata</taxon>
        <taxon>Formicoidea</taxon>
        <taxon>Formicidae</taxon>
        <taxon>Myrmicinae</taxon>
        <taxon>Trachymyrmex</taxon>
    </lineage>
</organism>
<dbReference type="STRING" id="34720.A0A151K137"/>